<accession>A0ABR5A5L1</accession>
<dbReference type="EMBL" id="JXAL01000012">
    <property type="protein sequence ID" value="KIL36313.1"/>
    <property type="molecule type" value="Genomic_DNA"/>
</dbReference>
<organism evidence="3 4">
    <name type="scientific">Cohnella kolymensis</name>
    <dbReference type="NCBI Taxonomy" id="1590652"/>
    <lineage>
        <taxon>Bacteria</taxon>
        <taxon>Bacillati</taxon>
        <taxon>Bacillota</taxon>
        <taxon>Bacilli</taxon>
        <taxon>Bacillales</taxon>
        <taxon>Paenibacillaceae</taxon>
        <taxon>Cohnella</taxon>
    </lineage>
</organism>
<evidence type="ECO:0000256" key="1">
    <source>
        <dbReference type="SAM" id="Phobius"/>
    </source>
</evidence>
<evidence type="ECO:0000259" key="2">
    <source>
        <dbReference type="PROSITE" id="PS51202"/>
    </source>
</evidence>
<feature type="transmembrane region" description="Helical" evidence="1">
    <location>
        <begin position="62"/>
        <end position="85"/>
    </location>
</feature>
<dbReference type="Proteomes" id="UP000054526">
    <property type="component" value="Unassembled WGS sequence"/>
</dbReference>
<dbReference type="Gene3D" id="3.30.70.1450">
    <property type="entry name" value="Regulator of K+ conductance, C-terminal domain"/>
    <property type="match status" value="1"/>
</dbReference>
<gene>
    <name evidence="3" type="ORF">SD71_08590</name>
</gene>
<evidence type="ECO:0000313" key="4">
    <source>
        <dbReference type="Proteomes" id="UP000054526"/>
    </source>
</evidence>
<dbReference type="RefSeq" id="WP_041062028.1">
    <property type="nucleotide sequence ID" value="NZ_JXAL01000012.1"/>
</dbReference>
<keyword evidence="1" id="KW-1133">Transmembrane helix</keyword>
<feature type="transmembrane region" description="Helical" evidence="1">
    <location>
        <begin position="6"/>
        <end position="24"/>
    </location>
</feature>
<protein>
    <recommendedName>
        <fullName evidence="2">RCK C-terminal domain-containing protein</fullName>
    </recommendedName>
</protein>
<keyword evidence="1" id="KW-0812">Transmembrane</keyword>
<proteinExistence type="predicted"/>
<dbReference type="InterPro" id="IPR006037">
    <property type="entry name" value="RCK_C"/>
</dbReference>
<evidence type="ECO:0000313" key="3">
    <source>
        <dbReference type="EMBL" id="KIL36313.1"/>
    </source>
</evidence>
<feature type="transmembrane region" description="Helical" evidence="1">
    <location>
        <begin position="91"/>
        <end position="108"/>
    </location>
</feature>
<name>A0ABR5A5L1_9BACL</name>
<dbReference type="PROSITE" id="PS51202">
    <property type="entry name" value="RCK_C"/>
    <property type="match status" value="1"/>
</dbReference>
<dbReference type="SUPFAM" id="SSF116726">
    <property type="entry name" value="TrkA C-terminal domain-like"/>
    <property type="match status" value="1"/>
</dbReference>
<feature type="domain" description="RCK C-terminal" evidence="2">
    <location>
        <begin position="134"/>
        <end position="219"/>
    </location>
</feature>
<dbReference type="Pfam" id="PF02080">
    <property type="entry name" value="TrkA_C"/>
    <property type="match status" value="1"/>
</dbReference>
<keyword evidence="4" id="KW-1185">Reference proteome</keyword>
<reference evidence="3 4" key="1">
    <citation type="submission" date="2014-12" db="EMBL/GenBank/DDBJ databases">
        <title>Draft genome sequence of Cohnella kolymensis strain B-2846.</title>
        <authorList>
            <person name="Karlyshev A.V."/>
            <person name="Kudryashova E.B."/>
        </authorList>
    </citation>
    <scope>NUCLEOTIDE SEQUENCE [LARGE SCALE GENOMIC DNA]</scope>
    <source>
        <strain evidence="3 4">VKM B-2846</strain>
    </source>
</reference>
<comment type="caution">
    <text evidence="3">The sequence shown here is derived from an EMBL/GenBank/DDBJ whole genome shotgun (WGS) entry which is preliminary data.</text>
</comment>
<dbReference type="InterPro" id="IPR036721">
    <property type="entry name" value="RCK_C_sf"/>
</dbReference>
<sequence>MWFIVTYFVIVILVIEIATVLMRATGLDYDISRFQVVSMLTSTGFTTKESELILGHPLRRRLGIFLILFGIFSFAVIISSISSILVPDFRISYLSIIPIVLAVLLYCLRIPSVESFLVAKFKQNLEQKFDVHELPIAEVMLLSDTDTFIDIPIGKESGLIGQTLEKSCDKDGDINLLFIKRGTETVRRERLQTKLEPGDLLYVYGDQLEIQRLFAREIKEKETLLLKDEKKGLSMMGGG</sequence>
<keyword evidence="1" id="KW-0472">Membrane</keyword>